<accession>A0ABQ5KTJ5</accession>
<name>A0ABQ5KTJ5_9EUKA</name>
<protein>
    <submittedName>
        <fullName evidence="1">Uncharacterized protein</fullName>
    </submittedName>
</protein>
<organism evidence="1 2">
    <name type="scientific">Aduncisulcus paluster</name>
    <dbReference type="NCBI Taxonomy" id="2918883"/>
    <lineage>
        <taxon>Eukaryota</taxon>
        <taxon>Metamonada</taxon>
        <taxon>Carpediemonas-like organisms</taxon>
        <taxon>Aduncisulcus</taxon>
    </lineage>
</organism>
<feature type="non-terminal residue" evidence="1">
    <location>
        <position position="1"/>
    </location>
</feature>
<proteinExistence type="predicted"/>
<comment type="caution">
    <text evidence="1">The sequence shown here is derived from an EMBL/GenBank/DDBJ whole genome shotgun (WGS) entry which is preliminary data.</text>
</comment>
<keyword evidence="2" id="KW-1185">Reference proteome</keyword>
<gene>
    <name evidence="1" type="ORF">ADUPG1_002896</name>
</gene>
<sequence>RSHGSRSFAFSLQRIQRRINILPRNIHKLSIHKANGGTPLC</sequence>
<dbReference type="EMBL" id="BQXS01003634">
    <property type="protein sequence ID" value="GKT34933.1"/>
    <property type="molecule type" value="Genomic_DNA"/>
</dbReference>
<reference evidence="1" key="1">
    <citation type="submission" date="2022-03" db="EMBL/GenBank/DDBJ databases">
        <title>Draft genome sequence of Aduncisulcus paluster, a free-living microaerophilic Fornicata.</title>
        <authorList>
            <person name="Yuyama I."/>
            <person name="Kume K."/>
            <person name="Tamura T."/>
            <person name="Inagaki Y."/>
            <person name="Hashimoto T."/>
        </authorList>
    </citation>
    <scope>NUCLEOTIDE SEQUENCE</scope>
    <source>
        <strain evidence="1">NY0171</strain>
    </source>
</reference>
<evidence type="ECO:0000313" key="2">
    <source>
        <dbReference type="Proteomes" id="UP001057375"/>
    </source>
</evidence>
<evidence type="ECO:0000313" key="1">
    <source>
        <dbReference type="EMBL" id="GKT34933.1"/>
    </source>
</evidence>
<dbReference type="Proteomes" id="UP001057375">
    <property type="component" value="Unassembled WGS sequence"/>
</dbReference>